<feature type="transmembrane region" description="Helical" evidence="1">
    <location>
        <begin position="12"/>
        <end position="31"/>
    </location>
</feature>
<organism evidence="2 3">
    <name type="scientific">Candidatus Giovannonibacteria bacterium RIFCSPHIGHO2_01_FULL_45_23</name>
    <dbReference type="NCBI Taxonomy" id="1798325"/>
    <lineage>
        <taxon>Bacteria</taxon>
        <taxon>Candidatus Giovannoniibacteriota</taxon>
    </lineage>
</organism>
<evidence type="ECO:0000313" key="3">
    <source>
        <dbReference type="Proteomes" id="UP000179251"/>
    </source>
</evidence>
<keyword evidence="1" id="KW-0812">Transmembrane</keyword>
<keyword evidence="1" id="KW-1133">Transmembrane helix</keyword>
<evidence type="ECO:0000313" key="2">
    <source>
        <dbReference type="EMBL" id="OGF62189.1"/>
    </source>
</evidence>
<protein>
    <submittedName>
        <fullName evidence="2">Uncharacterized protein</fullName>
    </submittedName>
</protein>
<name>A0A1F5VFF7_9BACT</name>
<dbReference type="AlphaFoldDB" id="A0A1F5VFF7"/>
<evidence type="ECO:0000256" key="1">
    <source>
        <dbReference type="SAM" id="Phobius"/>
    </source>
</evidence>
<keyword evidence="1" id="KW-0472">Membrane</keyword>
<sequence>MVTKFLKQKYAVAVLLALFFGGAAIMTYGFAPVMKVEGKLVTLAQFLKIYSAIKHFDSLSQKTPSPDVDLKKLAFMNIIEMRFLDLMIQKTNADFEQKAGDLVEKAVSEMELEFAEASEKLYGLSAVEFKKLVLLPQAKKELLGKHYENNRADLEKLWTEVYKTSEVKIYYPGFYWEDGKVQMK</sequence>
<dbReference type="STRING" id="1798325.A2834_00960"/>
<proteinExistence type="predicted"/>
<reference evidence="2 3" key="1">
    <citation type="journal article" date="2016" name="Nat. Commun.">
        <title>Thousands of microbial genomes shed light on interconnected biogeochemical processes in an aquifer system.</title>
        <authorList>
            <person name="Anantharaman K."/>
            <person name="Brown C.T."/>
            <person name="Hug L.A."/>
            <person name="Sharon I."/>
            <person name="Castelle C.J."/>
            <person name="Probst A.J."/>
            <person name="Thomas B.C."/>
            <person name="Singh A."/>
            <person name="Wilkins M.J."/>
            <person name="Karaoz U."/>
            <person name="Brodie E.L."/>
            <person name="Williams K.H."/>
            <person name="Hubbard S.S."/>
            <person name="Banfield J.F."/>
        </authorList>
    </citation>
    <scope>NUCLEOTIDE SEQUENCE [LARGE SCALE GENOMIC DNA]</scope>
</reference>
<dbReference type="Proteomes" id="UP000179251">
    <property type="component" value="Unassembled WGS sequence"/>
</dbReference>
<dbReference type="EMBL" id="MFHD01000021">
    <property type="protein sequence ID" value="OGF62189.1"/>
    <property type="molecule type" value="Genomic_DNA"/>
</dbReference>
<gene>
    <name evidence="2" type="ORF">A2834_00960</name>
</gene>
<comment type="caution">
    <text evidence="2">The sequence shown here is derived from an EMBL/GenBank/DDBJ whole genome shotgun (WGS) entry which is preliminary data.</text>
</comment>
<accession>A0A1F5VFF7</accession>